<feature type="domain" description="Histidine kinase" evidence="10">
    <location>
        <begin position="685"/>
        <end position="773"/>
    </location>
</feature>
<dbReference type="InterPro" id="IPR050482">
    <property type="entry name" value="Sensor_HK_TwoCompSys"/>
</dbReference>
<feature type="transmembrane region" description="Helical" evidence="8">
    <location>
        <begin position="213"/>
        <end position="229"/>
    </location>
</feature>
<reference evidence="11 12" key="1">
    <citation type="submission" date="2017-01" db="EMBL/GenBank/DDBJ databases">
        <title>Bacillus phylogenomics.</title>
        <authorList>
            <person name="Dunlap C."/>
        </authorList>
    </citation>
    <scope>NUCLEOTIDE SEQUENCE [LARGE SCALE GENOMIC DNA]</scope>
    <source>
        <strain evidence="11 12">NRRL B-41282</strain>
    </source>
</reference>
<feature type="transmembrane region" description="Helical" evidence="8">
    <location>
        <begin position="149"/>
        <end position="168"/>
    </location>
</feature>
<dbReference type="SMART" id="SM00228">
    <property type="entry name" value="PDZ"/>
    <property type="match status" value="1"/>
</dbReference>
<evidence type="ECO:0000313" key="12">
    <source>
        <dbReference type="Proteomes" id="UP000187367"/>
    </source>
</evidence>
<dbReference type="GO" id="GO:0046983">
    <property type="term" value="F:protein dimerization activity"/>
    <property type="evidence" value="ECO:0007669"/>
    <property type="project" value="InterPro"/>
</dbReference>
<keyword evidence="12" id="KW-1185">Reference proteome</keyword>
<evidence type="ECO:0000256" key="5">
    <source>
        <dbReference type="ARBA" id="ARBA00022777"/>
    </source>
</evidence>
<feature type="domain" description="PDZ" evidence="9">
    <location>
        <begin position="33"/>
        <end position="77"/>
    </location>
</feature>
<feature type="transmembrane region" description="Helical" evidence="8">
    <location>
        <begin position="342"/>
        <end position="363"/>
    </location>
</feature>
<feature type="transmembrane region" description="Helical" evidence="8">
    <location>
        <begin position="115"/>
        <end position="137"/>
    </location>
</feature>
<dbReference type="GO" id="GO:0000155">
    <property type="term" value="F:phosphorelay sensor kinase activity"/>
    <property type="evidence" value="ECO:0007669"/>
    <property type="project" value="InterPro"/>
</dbReference>
<dbReference type="Gene3D" id="3.30.565.10">
    <property type="entry name" value="Histidine kinase-like ATPase, C-terminal domain"/>
    <property type="match status" value="1"/>
</dbReference>
<evidence type="ECO:0000256" key="4">
    <source>
        <dbReference type="ARBA" id="ARBA00022741"/>
    </source>
</evidence>
<dbReference type="RefSeq" id="WP_076797465.1">
    <property type="nucleotide sequence ID" value="NZ_JARMMI010000003.1"/>
</dbReference>
<gene>
    <name evidence="11" type="ORF">BW143_16725</name>
</gene>
<evidence type="ECO:0000259" key="10">
    <source>
        <dbReference type="PROSITE" id="PS50109"/>
    </source>
</evidence>
<feature type="transmembrane region" description="Helical" evidence="8">
    <location>
        <begin position="241"/>
        <end position="261"/>
    </location>
</feature>
<organism evidence="11 12">
    <name type="scientific">Bacillus swezeyi</name>
    <dbReference type="NCBI Taxonomy" id="1925020"/>
    <lineage>
        <taxon>Bacteria</taxon>
        <taxon>Bacillati</taxon>
        <taxon>Bacillota</taxon>
        <taxon>Bacilli</taxon>
        <taxon>Bacillales</taxon>
        <taxon>Bacillaceae</taxon>
        <taxon>Bacillus</taxon>
    </lineage>
</organism>
<evidence type="ECO:0000313" key="11">
    <source>
        <dbReference type="EMBL" id="OMI01774.1"/>
    </source>
</evidence>
<dbReference type="PROSITE" id="PS50106">
    <property type="entry name" value="PDZ"/>
    <property type="match status" value="1"/>
</dbReference>
<keyword evidence="8" id="KW-0812">Transmembrane</keyword>
<sequence>MKFSLKLVTGLLILFSLIYSFYVTYLFFNNLFVGTELKYNSNQQLEVTEVTKDSPADYSGLKKGDIIYRINDEKITDKNRPDENEALFHVYSLTILRDSKYIDIMTKDYFISYDILFVYLIPMIFYLLCLLCIYMILKAKKANKSKSLSSSFLLTVFLLDISIAYMSAGGVLRGDLLSRYINLLTFISVPICYLHFIYQYFEETGKRFFSSKVFILYLLPIINIVIELFKEHLELIRDSLAMINLFSFMIGIVTTIIVIIISLIKHKYSEQAYFLKMLMLTNYLAILPFLTLYVLPTFIIGDYIYSAPLVAPCLLLIPFSLVYQFISNKIYDVEFLIGRLKYYGLLAIIPTIVVICTIILMKYQAGDYYTARLTIYIYLVILGLFYLKEILDYRFRLKRFSEKFNYQDSIFKFTQTIRTYTSLNQVLLELKQTILDVLIVSQAHVLKVKNDGTVSLLEGETEEYPWIPYEKEVAKVITDIGKIVEVDRGFLIKIGERGGTSYVMLCLSILNTPKLTRDEISWLETLAFYTSVSLENVLKIGELMEHLENVKKEGPNPVWLNKLMFAIEEKQRSDLARDLHDSVLQDMISLKHQSEMFLADFEKDKVCTNQIRQRLINMNEHMSNVIQMTRETCQELRPQLLYDLGLVKALSKLAAQHRESSSIEKIRLNTEKFSKILDLDTQLNLYRIVQELLSNAAKHSKATEILIMLVCIKEKVVLHYEDNGIGVDQDKLYQNSANMGLSGIRERVRALNGSLEIQTAEGKGFRVVIEMEL</sequence>
<evidence type="ECO:0000259" key="9">
    <source>
        <dbReference type="PROSITE" id="PS50106"/>
    </source>
</evidence>
<keyword evidence="5 11" id="KW-0418">Kinase</keyword>
<evidence type="ECO:0000256" key="1">
    <source>
        <dbReference type="ARBA" id="ARBA00000085"/>
    </source>
</evidence>
<keyword evidence="3" id="KW-0808">Transferase</keyword>
<dbReference type="PANTHER" id="PTHR24421:SF60">
    <property type="entry name" value="SENSOR HISTIDINE KINASE COMP"/>
    <property type="match status" value="1"/>
</dbReference>
<dbReference type="GO" id="GO:0005524">
    <property type="term" value="F:ATP binding"/>
    <property type="evidence" value="ECO:0007669"/>
    <property type="project" value="UniProtKB-KW"/>
</dbReference>
<keyword evidence="7" id="KW-0902">Two-component regulatory system</keyword>
<dbReference type="PANTHER" id="PTHR24421">
    <property type="entry name" value="NITRATE/NITRITE SENSOR PROTEIN NARX-RELATED"/>
    <property type="match status" value="1"/>
</dbReference>
<dbReference type="InterPro" id="IPR036034">
    <property type="entry name" value="PDZ_sf"/>
</dbReference>
<dbReference type="Gene3D" id="1.20.5.1930">
    <property type="match status" value="1"/>
</dbReference>
<dbReference type="Pfam" id="PF07730">
    <property type="entry name" value="HisKA_3"/>
    <property type="match status" value="1"/>
</dbReference>
<keyword evidence="8" id="KW-0472">Membrane</keyword>
<dbReference type="SUPFAM" id="SSF55874">
    <property type="entry name" value="ATPase domain of HSP90 chaperone/DNA topoisomerase II/histidine kinase"/>
    <property type="match status" value="1"/>
</dbReference>
<feature type="transmembrane region" description="Helical" evidence="8">
    <location>
        <begin position="273"/>
        <end position="295"/>
    </location>
</feature>
<proteinExistence type="predicted"/>
<keyword evidence="4" id="KW-0547">Nucleotide-binding</keyword>
<dbReference type="InterPro" id="IPR041489">
    <property type="entry name" value="PDZ_6"/>
</dbReference>
<feature type="transmembrane region" description="Helical" evidence="8">
    <location>
        <begin position="180"/>
        <end position="201"/>
    </location>
</feature>
<dbReference type="InterPro" id="IPR011712">
    <property type="entry name" value="Sig_transdc_His_kin_sub3_dim/P"/>
</dbReference>
<evidence type="ECO:0000256" key="8">
    <source>
        <dbReference type="SAM" id="Phobius"/>
    </source>
</evidence>
<dbReference type="SMART" id="SM00387">
    <property type="entry name" value="HATPase_c"/>
    <property type="match status" value="1"/>
</dbReference>
<dbReference type="InterPro" id="IPR001478">
    <property type="entry name" value="PDZ"/>
</dbReference>
<dbReference type="PROSITE" id="PS50109">
    <property type="entry name" value="HIS_KIN"/>
    <property type="match status" value="1"/>
</dbReference>
<keyword evidence="6" id="KW-0067">ATP-binding</keyword>
<dbReference type="EMBL" id="MTJL01000034">
    <property type="protein sequence ID" value="OMI01774.1"/>
    <property type="molecule type" value="Genomic_DNA"/>
</dbReference>
<dbReference type="AlphaFoldDB" id="A0A1R1QEE3"/>
<dbReference type="Proteomes" id="UP000187367">
    <property type="component" value="Unassembled WGS sequence"/>
</dbReference>
<dbReference type="Pfam" id="PF02518">
    <property type="entry name" value="HATPase_c"/>
    <property type="match status" value="1"/>
</dbReference>
<evidence type="ECO:0000256" key="3">
    <source>
        <dbReference type="ARBA" id="ARBA00022679"/>
    </source>
</evidence>
<dbReference type="InterPro" id="IPR005467">
    <property type="entry name" value="His_kinase_dom"/>
</dbReference>
<evidence type="ECO:0000256" key="2">
    <source>
        <dbReference type="ARBA" id="ARBA00012438"/>
    </source>
</evidence>
<accession>A0A1R1QEE3</accession>
<dbReference type="GO" id="GO:0016020">
    <property type="term" value="C:membrane"/>
    <property type="evidence" value="ECO:0007669"/>
    <property type="project" value="InterPro"/>
</dbReference>
<dbReference type="EC" id="2.7.13.3" evidence="2"/>
<dbReference type="SUPFAM" id="SSF50156">
    <property type="entry name" value="PDZ domain-like"/>
    <property type="match status" value="1"/>
</dbReference>
<comment type="caution">
    <text evidence="11">The sequence shown here is derived from an EMBL/GenBank/DDBJ whole genome shotgun (WGS) entry which is preliminary data.</text>
</comment>
<dbReference type="CDD" id="cd16917">
    <property type="entry name" value="HATPase_UhpB-NarQ-NarX-like"/>
    <property type="match status" value="1"/>
</dbReference>
<evidence type="ECO:0000256" key="6">
    <source>
        <dbReference type="ARBA" id="ARBA00022840"/>
    </source>
</evidence>
<dbReference type="InterPro" id="IPR003594">
    <property type="entry name" value="HATPase_dom"/>
</dbReference>
<protein>
    <recommendedName>
        <fullName evidence="2">histidine kinase</fullName>
        <ecNumber evidence="2">2.7.13.3</ecNumber>
    </recommendedName>
</protein>
<comment type="catalytic activity">
    <reaction evidence="1">
        <text>ATP + protein L-histidine = ADP + protein N-phospho-L-histidine.</text>
        <dbReference type="EC" id="2.7.13.3"/>
    </reaction>
</comment>
<feature type="transmembrane region" description="Helical" evidence="8">
    <location>
        <begin position="7"/>
        <end position="28"/>
    </location>
</feature>
<evidence type="ECO:0000256" key="7">
    <source>
        <dbReference type="ARBA" id="ARBA00023012"/>
    </source>
</evidence>
<feature type="transmembrane region" description="Helical" evidence="8">
    <location>
        <begin position="307"/>
        <end position="326"/>
    </location>
</feature>
<dbReference type="Pfam" id="PF17820">
    <property type="entry name" value="PDZ_6"/>
    <property type="match status" value="1"/>
</dbReference>
<dbReference type="Gene3D" id="2.30.42.10">
    <property type="match status" value="1"/>
</dbReference>
<keyword evidence="8" id="KW-1133">Transmembrane helix</keyword>
<feature type="transmembrane region" description="Helical" evidence="8">
    <location>
        <begin position="369"/>
        <end position="387"/>
    </location>
</feature>
<dbReference type="InterPro" id="IPR036890">
    <property type="entry name" value="HATPase_C_sf"/>
</dbReference>
<name>A0A1R1QEE3_9BACI</name>